<keyword evidence="1" id="KW-0812">Transmembrane</keyword>
<keyword evidence="1" id="KW-1133">Transmembrane helix</keyword>
<protein>
    <submittedName>
        <fullName evidence="2">Uncharacterized protein</fullName>
    </submittedName>
</protein>
<evidence type="ECO:0000313" key="2">
    <source>
        <dbReference type="EMBL" id="KAG7522340.1"/>
    </source>
</evidence>
<organism evidence="2 3">
    <name type="scientific">Solea senegalensis</name>
    <name type="common">Senegalese sole</name>
    <dbReference type="NCBI Taxonomy" id="28829"/>
    <lineage>
        <taxon>Eukaryota</taxon>
        <taxon>Metazoa</taxon>
        <taxon>Chordata</taxon>
        <taxon>Craniata</taxon>
        <taxon>Vertebrata</taxon>
        <taxon>Euteleostomi</taxon>
        <taxon>Actinopterygii</taxon>
        <taxon>Neopterygii</taxon>
        <taxon>Teleostei</taxon>
        <taxon>Neoteleostei</taxon>
        <taxon>Acanthomorphata</taxon>
        <taxon>Carangaria</taxon>
        <taxon>Pleuronectiformes</taxon>
        <taxon>Pleuronectoidei</taxon>
        <taxon>Soleidae</taxon>
        <taxon>Solea</taxon>
    </lineage>
</organism>
<feature type="transmembrane region" description="Helical" evidence="1">
    <location>
        <begin position="94"/>
        <end position="114"/>
    </location>
</feature>
<comment type="caution">
    <text evidence="2">The sequence shown here is derived from an EMBL/GenBank/DDBJ whole genome shotgun (WGS) entry which is preliminary data.</text>
</comment>
<accession>A0AAV6SX65</accession>
<dbReference type="Proteomes" id="UP000693946">
    <property type="component" value="Linkage Group LG10"/>
</dbReference>
<dbReference type="EMBL" id="JAGKHQ010000002">
    <property type="protein sequence ID" value="KAG7522340.1"/>
    <property type="molecule type" value="Genomic_DNA"/>
</dbReference>
<sequence>MVRVVHLCWSKAGRSVFSITDCITDSCYQVLHRDITGASGQRCVLLQDTLALVLYLSRTLALVLYLSCTLALVLYPQSHTTGPVPQSHTSTVMYLSHTLALVLYLRHTLALVLLPQSHTSTGPVPPDTH</sequence>
<reference evidence="2 3" key="1">
    <citation type="journal article" date="2021" name="Sci. Rep.">
        <title>Chromosome anchoring in Senegalese sole (Solea senegalensis) reveals sex-associated markers and genome rearrangements in flatfish.</title>
        <authorList>
            <person name="Guerrero-Cozar I."/>
            <person name="Gomez-Garrido J."/>
            <person name="Berbel C."/>
            <person name="Martinez-Blanch J.F."/>
            <person name="Alioto T."/>
            <person name="Claros M.G."/>
            <person name="Gagnaire P.A."/>
            <person name="Manchado M."/>
        </authorList>
    </citation>
    <scope>NUCLEOTIDE SEQUENCE [LARGE SCALE GENOMIC DNA]</scope>
    <source>
        <strain evidence="2">Sse05_10M</strain>
    </source>
</reference>
<dbReference type="AlphaFoldDB" id="A0AAV6SX65"/>
<proteinExistence type="predicted"/>
<evidence type="ECO:0000256" key="1">
    <source>
        <dbReference type="SAM" id="Phobius"/>
    </source>
</evidence>
<keyword evidence="1" id="KW-0472">Membrane</keyword>
<name>A0AAV6SX65_SOLSE</name>
<evidence type="ECO:0000313" key="3">
    <source>
        <dbReference type="Proteomes" id="UP000693946"/>
    </source>
</evidence>
<feature type="transmembrane region" description="Helical" evidence="1">
    <location>
        <begin position="52"/>
        <end position="74"/>
    </location>
</feature>
<gene>
    <name evidence="2" type="ORF">JOB18_020067</name>
</gene>
<keyword evidence="3" id="KW-1185">Reference proteome</keyword>